<keyword evidence="2" id="KW-0560">Oxidoreductase</keyword>
<dbReference type="InterPro" id="IPR011766">
    <property type="entry name" value="TPP_enzyme_TPP-bd"/>
</dbReference>
<keyword evidence="3" id="KW-0175">Coiled coil</keyword>
<dbReference type="SUPFAM" id="SSF52518">
    <property type="entry name" value="Thiamin diphosphate-binding fold (THDP-binding)"/>
    <property type="match status" value="2"/>
</dbReference>
<dbReference type="EMBL" id="JAWDKA010000005">
    <property type="protein sequence ID" value="MDV0441917.1"/>
    <property type="molecule type" value="Genomic_DNA"/>
</dbReference>
<dbReference type="GO" id="GO:0016491">
    <property type="term" value="F:oxidoreductase activity"/>
    <property type="evidence" value="ECO:0007669"/>
    <property type="project" value="UniProtKB-KW"/>
</dbReference>
<accession>A0AAE4S9K3</accession>
<keyword evidence="7" id="KW-1185">Reference proteome</keyword>
<feature type="coiled-coil region" evidence="3">
    <location>
        <begin position="329"/>
        <end position="356"/>
    </location>
</feature>
<feature type="domain" description="Thiamine pyrophosphate enzyme TPP-binding" evidence="5">
    <location>
        <begin position="254"/>
        <end position="318"/>
    </location>
</feature>
<dbReference type="GO" id="GO:0030976">
    <property type="term" value="F:thiamine pyrophosphate binding"/>
    <property type="evidence" value="ECO:0007669"/>
    <property type="project" value="InterPro"/>
</dbReference>
<dbReference type="PANTHER" id="PTHR43710">
    <property type="entry name" value="2-HYDROXYACYL-COA LYASE"/>
    <property type="match status" value="1"/>
</dbReference>
<dbReference type="GO" id="GO:0046872">
    <property type="term" value="F:metal ion binding"/>
    <property type="evidence" value="ECO:0007669"/>
    <property type="project" value="UniProtKB-KW"/>
</dbReference>
<dbReference type="PANTHER" id="PTHR43710:SF6">
    <property type="entry name" value="INDOLEPYRUVATE OXIDOREDUCTASE SUBUNIT IORA"/>
    <property type="match status" value="1"/>
</dbReference>
<dbReference type="CDD" id="cd07034">
    <property type="entry name" value="TPP_PYR_PFOR_IOR-alpha_like"/>
    <property type="match status" value="1"/>
</dbReference>
<evidence type="ECO:0000259" key="5">
    <source>
        <dbReference type="Pfam" id="PF02775"/>
    </source>
</evidence>
<dbReference type="Pfam" id="PF02775">
    <property type="entry name" value="TPP_enzyme_C"/>
    <property type="match status" value="1"/>
</dbReference>
<comment type="caution">
    <text evidence="6">The sequence shown here is derived from an EMBL/GenBank/DDBJ whole genome shotgun (WGS) entry which is preliminary data.</text>
</comment>
<dbReference type="RefSeq" id="WP_338094319.1">
    <property type="nucleotide sequence ID" value="NZ_JAWDKA010000005.1"/>
</dbReference>
<evidence type="ECO:0000256" key="3">
    <source>
        <dbReference type="SAM" id="Coils"/>
    </source>
</evidence>
<protein>
    <recommendedName>
        <fullName evidence="5">Thiamine pyrophosphate enzyme TPP-binding domain-containing protein</fullName>
    </recommendedName>
</protein>
<evidence type="ECO:0000256" key="4">
    <source>
        <dbReference type="SAM" id="MobiDB-lite"/>
    </source>
</evidence>
<keyword evidence="1" id="KW-0479">Metal-binding</keyword>
<dbReference type="Proteomes" id="UP001273136">
    <property type="component" value="Unassembled WGS sequence"/>
</dbReference>
<dbReference type="AlphaFoldDB" id="A0AAE4S9K3"/>
<gene>
    <name evidence="6" type="ORF">McpAg1_11310</name>
</gene>
<evidence type="ECO:0000313" key="6">
    <source>
        <dbReference type="EMBL" id="MDV0441917.1"/>
    </source>
</evidence>
<name>A0AAE4S9K3_9EURY</name>
<dbReference type="InterPro" id="IPR002880">
    <property type="entry name" value="Pyrv_Fd/Flavodoxin_OxRdtase_N"/>
</dbReference>
<evidence type="ECO:0000256" key="1">
    <source>
        <dbReference type="ARBA" id="ARBA00022723"/>
    </source>
</evidence>
<proteinExistence type="predicted"/>
<dbReference type="Gene3D" id="3.40.50.970">
    <property type="match status" value="2"/>
</dbReference>
<organism evidence="6 7">
    <name type="scientific">Methanorbis furvi</name>
    <dbReference type="NCBI Taxonomy" id="3028299"/>
    <lineage>
        <taxon>Archaea</taxon>
        <taxon>Methanobacteriati</taxon>
        <taxon>Methanobacteriota</taxon>
        <taxon>Stenosarchaea group</taxon>
        <taxon>Methanomicrobia</taxon>
        <taxon>Methanomicrobiales</taxon>
        <taxon>Methanocorpusculaceae</taxon>
        <taxon>Methanorbis</taxon>
    </lineage>
</organism>
<evidence type="ECO:0000256" key="2">
    <source>
        <dbReference type="ARBA" id="ARBA00023002"/>
    </source>
</evidence>
<feature type="region of interest" description="Disordered" evidence="4">
    <location>
        <begin position="152"/>
        <end position="176"/>
    </location>
</feature>
<dbReference type="InterPro" id="IPR029061">
    <property type="entry name" value="THDP-binding"/>
</dbReference>
<dbReference type="GO" id="GO:0044272">
    <property type="term" value="P:sulfur compound biosynthetic process"/>
    <property type="evidence" value="ECO:0007669"/>
    <property type="project" value="UniProtKB-ARBA"/>
</dbReference>
<reference evidence="6" key="1">
    <citation type="submission" date="2023-06" db="EMBL/GenBank/DDBJ databases">
        <title>Genome sequence of Methancorpusculaceae sp. Ag1.</title>
        <authorList>
            <person name="Protasov E."/>
            <person name="Platt K."/>
            <person name="Poehlein A."/>
            <person name="Daniel R."/>
            <person name="Brune A."/>
        </authorList>
    </citation>
    <scope>NUCLEOTIDE SEQUENCE</scope>
    <source>
        <strain evidence="6">Ag1</strain>
    </source>
</reference>
<evidence type="ECO:0000313" key="7">
    <source>
        <dbReference type="Proteomes" id="UP001273136"/>
    </source>
</evidence>
<sequence>MAKSLEVLSSAVQQAADTCYAVPGYPITELAELSDAEYTINEKIALEYALGDSLSGRRSIVIVKNVGMNTLSDSLATATVQGVHAGVVIIAGDDVELSASQTRQNSCHFGNLADVPVFEPDADELHNIVEVAMQTSETYSRVAVIRITSTTLSKKTERRTPPQHRQSPKKEFPKDLTTKGMCEHAENLTAEMRGEKNYQKKIPETYQSAGSITTFCRHCPYKPLLSLLKENNRKIIADTGCSLLAKKPPYELSLANYGLGSSPAVAAKSTGVALSGDYAILHSGLNALIDIAEKGHPLLCIILQNRTLAMTGGQKCPDITRYLSCFHPRTISAEEIEELEKELKSEQNGLKILIVSGTCPKEEHHEIIPY</sequence>
<dbReference type="GO" id="GO:0006082">
    <property type="term" value="P:organic acid metabolic process"/>
    <property type="evidence" value="ECO:0007669"/>
    <property type="project" value="UniProtKB-ARBA"/>
</dbReference>
<dbReference type="InterPro" id="IPR045025">
    <property type="entry name" value="HACL1-like"/>
</dbReference>